<protein>
    <submittedName>
        <fullName evidence="1">Rifin</fullName>
    </submittedName>
</protein>
<organism evidence="1 2">
    <name type="scientific">Plasmodium reichenowi</name>
    <dbReference type="NCBI Taxonomy" id="5854"/>
    <lineage>
        <taxon>Eukaryota</taxon>
        <taxon>Sar</taxon>
        <taxon>Alveolata</taxon>
        <taxon>Apicomplexa</taxon>
        <taxon>Aconoidasida</taxon>
        <taxon>Haemosporida</taxon>
        <taxon>Plasmodiidae</taxon>
        <taxon>Plasmodium</taxon>
        <taxon>Plasmodium (Laverania)</taxon>
    </lineage>
</organism>
<proteinExistence type="predicted"/>
<dbReference type="Proteomes" id="UP000027581">
    <property type="component" value="Unassembled WGS sequence"/>
</dbReference>
<accession>A0A060RQF3</accession>
<evidence type="ECO:0000313" key="1">
    <source>
        <dbReference type="EMBL" id="CDO61629.1"/>
    </source>
</evidence>
<sequence length="18" mass="2132">MKAHYINIFLFALPLNIL</sequence>
<dbReference type="AlphaFoldDB" id="A0A060RQF3"/>
<dbReference type="VEuPathDB" id="PlasmoDB:PRCDC_0026600"/>
<gene>
    <name evidence="1" type="primary">RIF</name>
    <name evidence="1" type="ORF">PRCDC_0026600</name>
</gene>
<keyword evidence="2" id="KW-1185">Reference proteome</keyword>
<reference evidence="1" key="2">
    <citation type="submission" date="2014-05" db="EMBL/GenBank/DDBJ databases">
        <title>The genome sequences of chimpanzee malaria parasites reveal the path to human adaptation.</title>
        <authorList>
            <person name="Otto T.D."/>
            <person name="Rayner J.C."/>
            <person name="Boehme U."/>
            <person name="Pain A."/>
            <person name="Spottiswoode N."/>
            <person name="Sanders M."/>
            <person name="Quail M."/>
            <person name="Ollomo B."/>
            <person name="Renaud F."/>
            <person name="Thomas A.W."/>
            <person name="Prugnolle F."/>
            <person name="Conway D.J."/>
            <person name="Newbold C."/>
            <person name="Berriman M."/>
        </authorList>
    </citation>
    <scope>NUCLEOTIDE SEQUENCE [LARGE SCALE GENOMIC DNA]</scope>
    <source>
        <strain evidence="1">CDC</strain>
    </source>
</reference>
<reference evidence="1" key="1">
    <citation type="submission" date="2014-01" db="EMBL/GenBank/DDBJ databases">
        <authorList>
            <person name="Aslett M."/>
        </authorList>
    </citation>
    <scope>NUCLEOTIDE SEQUENCE</scope>
    <source>
        <strain evidence="1">CDC</strain>
    </source>
</reference>
<feature type="non-terminal residue" evidence="1">
    <location>
        <position position="18"/>
    </location>
</feature>
<dbReference type="EMBL" id="HG810449">
    <property type="protein sequence ID" value="CDO61629.1"/>
    <property type="molecule type" value="Genomic_DNA"/>
</dbReference>
<evidence type="ECO:0000313" key="2">
    <source>
        <dbReference type="Proteomes" id="UP000027581"/>
    </source>
</evidence>
<name>A0A060RQF3_PLARE</name>